<dbReference type="InterPro" id="IPR029251">
    <property type="entry name" value="Faap100"/>
</dbReference>
<dbReference type="GO" id="GO:0043240">
    <property type="term" value="C:Fanconi anaemia nuclear complex"/>
    <property type="evidence" value="ECO:0007669"/>
    <property type="project" value="InterPro"/>
</dbReference>
<dbReference type="EMBL" id="JAODUO010000529">
    <property type="protein sequence ID" value="KAK2178760.1"/>
    <property type="molecule type" value="Genomic_DNA"/>
</dbReference>
<organism evidence="1 2">
    <name type="scientific">Ridgeia piscesae</name>
    <name type="common">Tubeworm</name>
    <dbReference type="NCBI Taxonomy" id="27915"/>
    <lineage>
        <taxon>Eukaryota</taxon>
        <taxon>Metazoa</taxon>
        <taxon>Spiralia</taxon>
        <taxon>Lophotrochozoa</taxon>
        <taxon>Annelida</taxon>
        <taxon>Polychaeta</taxon>
        <taxon>Sedentaria</taxon>
        <taxon>Canalipalpata</taxon>
        <taxon>Sabellida</taxon>
        <taxon>Siboglinidae</taxon>
        <taxon>Ridgeia</taxon>
    </lineage>
</organism>
<comment type="caution">
    <text evidence="1">The sequence shown here is derived from an EMBL/GenBank/DDBJ whole genome shotgun (WGS) entry which is preliminary data.</text>
</comment>
<dbReference type="GO" id="GO:0036297">
    <property type="term" value="P:interstrand cross-link repair"/>
    <property type="evidence" value="ECO:0007669"/>
    <property type="project" value="InterPro"/>
</dbReference>
<dbReference type="PANTHER" id="PTHR14890">
    <property type="entry name" value="FANCONI ANEMIA CORE COMPLEX-ASSOCIATED PROTEIN 100"/>
    <property type="match status" value="1"/>
</dbReference>
<protein>
    <submittedName>
        <fullName evidence="1">Uncharacterized protein</fullName>
    </submittedName>
</protein>
<sequence>MAKQYDKNKHCCVIDARLFQQMFGEDVRLLESPVLLVSTPDGAVFSLSLKCTLGKQELHIVCHLQEPVVDVISFSEDTGAVARTTMLFVGRQGKVISARGTDGQDRNVRFCECAIAGPVDCLTVHNQHLVYSAGRHVCHVPLCHLTETDCHGQCIQGGSVGNSRGCGSRVSVCHVMQHRGSIMHVNVPVKSTVARPVTTHRIKDLLNIIGHLADQRDAIQKTLKHQGATLEQLSAISHIAAQERTISVVVHHCRLDVIDMCVLSDAHQMSLDVTPKQYRTNYEELLCCGGDRKEAELNHLRQYSSSVNICHKETGGLTETMMLQKLLGKTSNENVPNSCRLHRLPNGHSVVLSVHLTADHYTATISTKDVCTLVLMRTAIMDRIQTLDTELGLLGDSEGKQSTSEQQKLLVDVYLKLQQVFL</sequence>
<dbReference type="AlphaFoldDB" id="A0AAD9KWR7"/>
<reference evidence="1" key="1">
    <citation type="journal article" date="2023" name="Mol. Biol. Evol.">
        <title>Third-Generation Sequencing Reveals the Adaptive Role of the Epigenome in Three Deep-Sea Polychaetes.</title>
        <authorList>
            <person name="Perez M."/>
            <person name="Aroh O."/>
            <person name="Sun Y."/>
            <person name="Lan Y."/>
            <person name="Juniper S.K."/>
            <person name="Young C.R."/>
            <person name="Angers B."/>
            <person name="Qian P.Y."/>
        </authorList>
    </citation>
    <scope>NUCLEOTIDE SEQUENCE</scope>
    <source>
        <strain evidence="1">R07B-5</strain>
    </source>
</reference>
<dbReference type="PANTHER" id="PTHR14890:SF1">
    <property type="entry name" value="FANCONI ANEMIA CORE COMPLEX-ASSOCIATED PROTEIN 100"/>
    <property type="match status" value="1"/>
</dbReference>
<gene>
    <name evidence="1" type="ORF">NP493_528g02000</name>
</gene>
<evidence type="ECO:0000313" key="2">
    <source>
        <dbReference type="Proteomes" id="UP001209878"/>
    </source>
</evidence>
<dbReference type="GO" id="GO:0005654">
    <property type="term" value="C:nucleoplasm"/>
    <property type="evidence" value="ECO:0007669"/>
    <property type="project" value="TreeGrafter"/>
</dbReference>
<name>A0AAD9KWR7_RIDPI</name>
<proteinExistence type="predicted"/>
<keyword evidence="2" id="KW-1185">Reference proteome</keyword>
<evidence type="ECO:0000313" key="1">
    <source>
        <dbReference type="EMBL" id="KAK2178760.1"/>
    </source>
</evidence>
<accession>A0AAD9KWR7</accession>
<dbReference type="Proteomes" id="UP001209878">
    <property type="component" value="Unassembled WGS sequence"/>
</dbReference>